<protein>
    <recommendedName>
        <fullName evidence="6">Receptor expression-enhancing protein</fullName>
    </recommendedName>
</protein>
<evidence type="ECO:0000256" key="3">
    <source>
        <dbReference type="ARBA" id="ARBA00022692"/>
    </source>
</evidence>
<dbReference type="PANTHER" id="PTHR12300">
    <property type="entry name" value="HVA22-LIKE PROTEINS"/>
    <property type="match status" value="1"/>
</dbReference>
<dbReference type="OrthoDB" id="10009287at2759"/>
<proteinExistence type="inferred from homology"/>
<gene>
    <name evidence="7" type="primary">Reep5_5</name>
    <name evidence="7" type="ORF">AVEN_19456_1</name>
</gene>
<keyword evidence="4 6" id="KW-1133">Transmembrane helix</keyword>
<evidence type="ECO:0000313" key="7">
    <source>
        <dbReference type="EMBL" id="GBL99983.1"/>
    </source>
</evidence>
<name>A0A4Y2C7G6_ARAVE</name>
<dbReference type="Pfam" id="PF03134">
    <property type="entry name" value="TB2_DP1_HVA22"/>
    <property type="match status" value="1"/>
</dbReference>
<dbReference type="PANTHER" id="PTHR12300:SF161">
    <property type="entry name" value="RECEPTOR EXPRESSION-ENHANCING PROTEIN"/>
    <property type="match status" value="1"/>
</dbReference>
<keyword evidence="8" id="KW-1185">Reference proteome</keyword>
<evidence type="ECO:0000256" key="6">
    <source>
        <dbReference type="RuleBase" id="RU362006"/>
    </source>
</evidence>
<keyword evidence="5 6" id="KW-0472">Membrane</keyword>
<dbReference type="InterPro" id="IPR004345">
    <property type="entry name" value="TB2_DP1_HVA22"/>
</dbReference>
<organism evidence="7 8">
    <name type="scientific">Araneus ventricosus</name>
    <name type="common">Orbweaver spider</name>
    <name type="synonym">Epeira ventricosa</name>
    <dbReference type="NCBI Taxonomy" id="182803"/>
    <lineage>
        <taxon>Eukaryota</taxon>
        <taxon>Metazoa</taxon>
        <taxon>Ecdysozoa</taxon>
        <taxon>Arthropoda</taxon>
        <taxon>Chelicerata</taxon>
        <taxon>Arachnida</taxon>
        <taxon>Araneae</taxon>
        <taxon>Araneomorphae</taxon>
        <taxon>Entelegynae</taxon>
        <taxon>Araneoidea</taxon>
        <taxon>Araneidae</taxon>
        <taxon>Araneus</taxon>
    </lineage>
</organism>
<sequence length="197" mass="23043">MTSWNPYNSVNMQRLESTDLFQAAHKKLRENRWYKPVLDYVEEMTKVNRVYAVSGLGALLTVILLLEYGTCLIVGCVGFLYPAYKTLRELESPETGVGRKWLLYWFLHAALNFSEVVFFFLTWMPAYWFIKCLFLFWCYAPLQRNGAEIIYGYFLLPLFQKNREAIDSVVNQVTRTAHSIYTDSDVHTDADGHQHQN</sequence>
<feature type="transmembrane region" description="Helical" evidence="6">
    <location>
        <begin position="50"/>
        <end position="81"/>
    </location>
</feature>
<evidence type="ECO:0000256" key="2">
    <source>
        <dbReference type="ARBA" id="ARBA00008573"/>
    </source>
</evidence>
<dbReference type="EMBL" id="BGPR01000152">
    <property type="protein sequence ID" value="GBL99983.1"/>
    <property type="molecule type" value="Genomic_DNA"/>
</dbReference>
<comment type="caution">
    <text evidence="7">The sequence shown here is derived from an EMBL/GenBank/DDBJ whole genome shotgun (WGS) entry which is preliminary data.</text>
</comment>
<dbReference type="GO" id="GO:0016020">
    <property type="term" value="C:membrane"/>
    <property type="evidence" value="ECO:0007669"/>
    <property type="project" value="UniProtKB-SubCell"/>
</dbReference>
<accession>A0A4Y2C7G6</accession>
<keyword evidence="3 6" id="KW-0812">Transmembrane</keyword>
<feature type="transmembrane region" description="Helical" evidence="6">
    <location>
        <begin position="102"/>
        <end position="120"/>
    </location>
</feature>
<comment type="similarity">
    <text evidence="2 6">Belongs to the DP1 family.</text>
</comment>
<evidence type="ECO:0000256" key="5">
    <source>
        <dbReference type="ARBA" id="ARBA00023136"/>
    </source>
</evidence>
<comment type="subcellular location">
    <subcellularLocation>
        <location evidence="1 6">Membrane</location>
        <topology evidence="1 6">Multi-pass membrane protein</topology>
    </subcellularLocation>
</comment>
<keyword evidence="7" id="KW-0675">Receptor</keyword>
<reference evidence="7 8" key="1">
    <citation type="journal article" date="2019" name="Sci. Rep.">
        <title>Orb-weaving spider Araneus ventricosus genome elucidates the spidroin gene catalogue.</title>
        <authorList>
            <person name="Kono N."/>
            <person name="Nakamura H."/>
            <person name="Ohtoshi R."/>
            <person name="Moran D.A.P."/>
            <person name="Shinohara A."/>
            <person name="Yoshida Y."/>
            <person name="Fujiwara M."/>
            <person name="Mori M."/>
            <person name="Tomita M."/>
            <person name="Arakawa K."/>
        </authorList>
    </citation>
    <scope>NUCLEOTIDE SEQUENCE [LARGE SCALE GENOMIC DNA]</scope>
</reference>
<evidence type="ECO:0000313" key="8">
    <source>
        <dbReference type="Proteomes" id="UP000499080"/>
    </source>
</evidence>
<dbReference type="Proteomes" id="UP000499080">
    <property type="component" value="Unassembled WGS sequence"/>
</dbReference>
<evidence type="ECO:0000256" key="4">
    <source>
        <dbReference type="ARBA" id="ARBA00022989"/>
    </source>
</evidence>
<dbReference type="AlphaFoldDB" id="A0A4Y2C7G6"/>
<evidence type="ECO:0000256" key="1">
    <source>
        <dbReference type="ARBA" id="ARBA00004141"/>
    </source>
</evidence>